<organism evidence="4 5">
    <name type="scientific">Levilactobacillus hammesii DSM 16381</name>
    <dbReference type="NCBI Taxonomy" id="1423753"/>
    <lineage>
        <taxon>Bacteria</taxon>
        <taxon>Bacillati</taxon>
        <taxon>Bacillota</taxon>
        <taxon>Bacilli</taxon>
        <taxon>Lactobacillales</taxon>
        <taxon>Lactobacillaceae</taxon>
        <taxon>Levilactobacillus</taxon>
    </lineage>
</organism>
<dbReference type="PROSITE" id="PS51186">
    <property type="entry name" value="GNAT"/>
    <property type="match status" value="1"/>
</dbReference>
<dbReference type="InterPro" id="IPR000182">
    <property type="entry name" value="GNAT_dom"/>
</dbReference>
<dbReference type="PATRIC" id="fig|1423753.3.peg.945"/>
<comment type="caution">
    <text evidence="4">The sequence shown here is derived from an EMBL/GenBank/DDBJ whole genome shotgun (WGS) entry which is preliminary data.</text>
</comment>
<protein>
    <submittedName>
        <fullName evidence="4">N-acetyltransferase GCN5</fullName>
    </submittedName>
</protein>
<evidence type="ECO:0000313" key="4">
    <source>
        <dbReference type="EMBL" id="KRL93721.1"/>
    </source>
</evidence>
<dbReference type="Proteomes" id="UP000051580">
    <property type="component" value="Unassembled WGS sequence"/>
</dbReference>
<dbReference type="GO" id="GO:0008080">
    <property type="term" value="F:N-acetyltransferase activity"/>
    <property type="evidence" value="ECO:0007669"/>
    <property type="project" value="UniProtKB-ARBA"/>
</dbReference>
<dbReference type="SUPFAM" id="SSF55729">
    <property type="entry name" value="Acyl-CoA N-acyltransferases (Nat)"/>
    <property type="match status" value="1"/>
</dbReference>
<dbReference type="RefSeq" id="WP_057734768.1">
    <property type="nucleotide sequence ID" value="NZ_AZFS01000061.1"/>
</dbReference>
<dbReference type="InterPro" id="IPR016181">
    <property type="entry name" value="Acyl_CoA_acyltransferase"/>
</dbReference>
<keyword evidence="5" id="KW-1185">Reference proteome</keyword>
<evidence type="ECO:0000313" key="5">
    <source>
        <dbReference type="Proteomes" id="UP000051580"/>
    </source>
</evidence>
<dbReference type="AlphaFoldDB" id="A0A0R1UKD1"/>
<dbReference type="STRING" id="1423753.FD28_GL000906"/>
<evidence type="ECO:0000256" key="1">
    <source>
        <dbReference type="ARBA" id="ARBA00022679"/>
    </source>
</evidence>
<dbReference type="EMBL" id="AZFS01000061">
    <property type="protein sequence ID" value="KRL93721.1"/>
    <property type="molecule type" value="Genomic_DNA"/>
</dbReference>
<dbReference type="Pfam" id="PF13508">
    <property type="entry name" value="Acetyltransf_7"/>
    <property type="match status" value="1"/>
</dbReference>
<proteinExistence type="predicted"/>
<name>A0A0R1UKD1_9LACO</name>
<evidence type="ECO:0000259" key="3">
    <source>
        <dbReference type="PROSITE" id="PS51186"/>
    </source>
</evidence>
<evidence type="ECO:0000256" key="2">
    <source>
        <dbReference type="ARBA" id="ARBA00023315"/>
    </source>
</evidence>
<accession>A0A0R1UKD1</accession>
<reference evidence="4 5" key="1">
    <citation type="journal article" date="2015" name="Genome Announc.">
        <title>Expanding the biotechnology potential of lactobacilli through comparative genomics of 213 strains and associated genera.</title>
        <authorList>
            <person name="Sun Z."/>
            <person name="Harris H.M."/>
            <person name="McCann A."/>
            <person name="Guo C."/>
            <person name="Argimon S."/>
            <person name="Zhang W."/>
            <person name="Yang X."/>
            <person name="Jeffery I.B."/>
            <person name="Cooney J.C."/>
            <person name="Kagawa T.F."/>
            <person name="Liu W."/>
            <person name="Song Y."/>
            <person name="Salvetti E."/>
            <person name="Wrobel A."/>
            <person name="Rasinkangas P."/>
            <person name="Parkhill J."/>
            <person name="Rea M.C."/>
            <person name="O'Sullivan O."/>
            <person name="Ritari J."/>
            <person name="Douillard F.P."/>
            <person name="Paul Ross R."/>
            <person name="Yang R."/>
            <person name="Briner A.E."/>
            <person name="Felis G.E."/>
            <person name="de Vos W.M."/>
            <person name="Barrangou R."/>
            <person name="Klaenhammer T.R."/>
            <person name="Caufield P.W."/>
            <person name="Cui Y."/>
            <person name="Zhang H."/>
            <person name="O'Toole P.W."/>
        </authorList>
    </citation>
    <scope>NUCLEOTIDE SEQUENCE [LARGE SCALE GENOMIC DNA]</scope>
    <source>
        <strain evidence="4 5">DSM 16381</strain>
    </source>
</reference>
<dbReference type="InterPro" id="IPR051635">
    <property type="entry name" value="SNAT-like"/>
</dbReference>
<dbReference type="CDD" id="cd04301">
    <property type="entry name" value="NAT_SF"/>
    <property type="match status" value="1"/>
</dbReference>
<dbReference type="OrthoDB" id="9800962at2"/>
<dbReference type="PANTHER" id="PTHR10908">
    <property type="entry name" value="SEROTONIN N-ACETYLTRANSFERASE"/>
    <property type="match status" value="1"/>
</dbReference>
<keyword evidence="1 4" id="KW-0808">Transferase</keyword>
<dbReference type="Gene3D" id="3.40.630.30">
    <property type="match status" value="1"/>
</dbReference>
<keyword evidence="2" id="KW-0012">Acyltransferase</keyword>
<feature type="domain" description="N-acetyltransferase" evidence="3">
    <location>
        <begin position="3"/>
        <end position="161"/>
    </location>
</feature>
<sequence>MTITINSAQPQDLTAIMTIENAGFSADEAATDASMAERIRQIPDTFLVAKQGATVVGYIVGPAFDQRYLTDALFEKTTPNTAGDAYQTVLSLAVSPDHRGAGIAGKLLTALAQVAQMQQRQAITLTCLKRLVPFYESHGYINEGVSASAHAGETWYNLVLPLTDDLQSHDGN</sequence>
<gene>
    <name evidence="4" type="ORF">FD28_GL000906</name>
</gene>
<dbReference type="PANTHER" id="PTHR10908:SF0">
    <property type="entry name" value="SEROTONIN N-ACETYLTRANSFERASE"/>
    <property type="match status" value="1"/>
</dbReference>